<protein>
    <recommendedName>
        <fullName evidence="13 14">Chaperone protein DnaJ</fullName>
    </recommendedName>
</protein>
<keyword evidence="9 14" id="KW-0346">Stress response</keyword>
<dbReference type="FunFam" id="2.10.230.10:FF:000002">
    <property type="entry name" value="Molecular chaperone DnaJ"/>
    <property type="match status" value="1"/>
</dbReference>
<keyword evidence="8 14" id="KW-0862">Zinc</keyword>
<organism evidence="18 19">
    <name type="scientific">Cephaloticoccus capnophilus</name>
    <dbReference type="NCBI Taxonomy" id="1548208"/>
    <lineage>
        <taxon>Bacteria</taxon>
        <taxon>Pseudomonadati</taxon>
        <taxon>Verrucomicrobiota</taxon>
        <taxon>Opitutia</taxon>
        <taxon>Opitutales</taxon>
        <taxon>Opitutaceae</taxon>
        <taxon>Cephaloticoccus</taxon>
    </lineage>
</organism>
<dbReference type="NCBIfam" id="NF008035">
    <property type="entry name" value="PRK10767.1"/>
    <property type="match status" value="1"/>
</dbReference>
<evidence type="ECO:0000256" key="7">
    <source>
        <dbReference type="ARBA" id="ARBA00022771"/>
    </source>
</evidence>
<evidence type="ECO:0000256" key="5">
    <source>
        <dbReference type="ARBA" id="ARBA00022723"/>
    </source>
</evidence>
<dbReference type="InterPro" id="IPR001305">
    <property type="entry name" value="HSP_DnaJ_Cys-rich_dom"/>
</dbReference>
<name>A0A139SLG7_9BACT</name>
<evidence type="ECO:0000256" key="6">
    <source>
        <dbReference type="ARBA" id="ARBA00022737"/>
    </source>
</evidence>
<dbReference type="CDD" id="cd06257">
    <property type="entry name" value="DnaJ"/>
    <property type="match status" value="1"/>
</dbReference>
<feature type="binding site" evidence="14">
    <location>
        <position position="193"/>
    </location>
    <ligand>
        <name>Zn(2+)</name>
        <dbReference type="ChEBI" id="CHEBI:29105"/>
        <label>2</label>
    </ligand>
</feature>
<dbReference type="InterPro" id="IPR018253">
    <property type="entry name" value="DnaJ_domain_CS"/>
</dbReference>
<evidence type="ECO:0000256" key="10">
    <source>
        <dbReference type="ARBA" id="ARBA00023186"/>
    </source>
</evidence>
<evidence type="ECO:0000256" key="12">
    <source>
        <dbReference type="ARBA" id="ARBA00061004"/>
    </source>
</evidence>
<feature type="repeat" description="CXXCXGXG motif" evidence="14">
    <location>
        <begin position="173"/>
        <end position="180"/>
    </location>
</feature>
<evidence type="ECO:0000256" key="4">
    <source>
        <dbReference type="ARBA" id="ARBA00022705"/>
    </source>
</evidence>
<feature type="binding site" evidence="14">
    <location>
        <position position="212"/>
    </location>
    <ligand>
        <name>Zn(2+)</name>
        <dbReference type="ChEBI" id="CHEBI:29105"/>
        <label>2</label>
    </ligand>
</feature>
<sequence length="397" mass="41967">MAAKEDYYALLGVGKTATADELKKAYRKKAVQYHPDKNPGNKEAEEMFKKVSEAYDVLSDADKRAAYDRYGHAAFQGGMGGAGAGGFGGAGGGGFHDPFDIFREVFGRQAGGFSRAGGAGGGGFFDEMFGGGGGGRASAVRDGADLRYDLEITLEEAARGVEKEISYRRLVSCERCSGSGAEPGSKTVTCPTCGGAGQVRRSGGIITFTQVCPTCGGTGQKIEKPCTKCHGEGRVQQTTKLKVNIPAGVDTGSRLRSAGNGEAGVQGGQTGDLYIVLAVKEHELFERHGDDLFCEIPIKFTLATLGGSIEAPTLFGKATLKIPAGTQSGTTFRLREKGMPSLRGRRQGDQLVRVHVEVPTSLSNEQRKVLEEFATLSGDAPTEPASKSFFEKAKKFF</sequence>
<dbReference type="Pfam" id="PF00226">
    <property type="entry name" value="DnaJ"/>
    <property type="match status" value="1"/>
</dbReference>
<feature type="binding site" evidence="14">
    <location>
        <position position="229"/>
    </location>
    <ligand>
        <name>Zn(2+)</name>
        <dbReference type="ChEBI" id="CHEBI:29105"/>
        <label>1</label>
    </ligand>
</feature>
<comment type="cofactor">
    <cofactor evidence="14">
        <name>Zn(2+)</name>
        <dbReference type="ChEBI" id="CHEBI:29105"/>
    </cofactor>
    <text evidence="14">Binds 2 Zn(2+) ions per monomer.</text>
</comment>
<dbReference type="PRINTS" id="PR00625">
    <property type="entry name" value="JDOMAIN"/>
</dbReference>
<dbReference type="InterPro" id="IPR012724">
    <property type="entry name" value="DnaJ"/>
</dbReference>
<dbReference type="EMBL" id="LSZP01000042">
    <property type="protein sequence ID" value="KXU35395.1"/>
    <property type="molecule type" value="Genomic_DNA"/>
</dbReference>
<feature type="binding site" evidence="14">
    <location>
        <position position="190"/>
    </location>
    <ligand>
        <name>Zn(2+)</name>
        <dbReference type="ChEBI" id="CHEBI:29105"/>
        <label>2</label>
    </ligand>
</feature>
<dbReference type="PANTHER" id="PTHR43096">
    <property type="entry name" value="DNAJ HOMOLOG 1, MITOCHONDRIAL-RELATED"/>
    <property type="match status" value="1"/>
</dbReference>
<dbReference type="GO" id="GO:0008270">
    <property type="term" value="F:zinc ion binding"/>
    <property type="evidence" value="ECO:0007669"/>
    <property type="project" value="UniProtKB-UniRule"/>
</dbReference>
<dbReference type="GO" id="GO:0006260">
    <property type="term" value="P:DNA replication"/>
    <property type="evidence" value="ECO:0007669"/>
    <property type="project" value="UniProtKB-KW"/>
</dbReference>
<dbReference type="CDD" id="cd10719">
    <property type="entry name" value="DnaJ_zf"/>
    <property type="match status" value="1"/>
</dbReference>
<dbReference type="SUPFAM" id="SSF49493">
    <property type="entry name" value="HSP40/DnaJ peptide-binding domain"/>
    <property type="match status" value="2"/>
</dbReference>
<keyword evidence="19" id="KW-1185">Reference proteome</keyword>
<dbReference type="InterPro" id="IPR008971">
    <property type="entry name" value="HSP40/DnaJ_pept-bd"/>
</dbReference>
<evidence type="ECO:0000256" key="8">
    <source>
        <dbReference type="ARBA" id="ARBA00022833"/>
    </source>
</evidence>
<dbReference type="InterPro" id="IPR001623">
    <property type="entry name" value="DnaJ_domain"/>
</dbReference>
<evidence type="ECO:0000256" key="2">
    <source>
        <dbReference type="ARBA" id="ARBA00011738"/>
    </source>
</evidence>
<evidence type="ECO:0000256" key="3">
    <source>
        <dbReference type="ARBA" id="ARBA00022490"/>
    </source>
</evidence>
<feature type="repeat" description="CXXCXGXG motif" evidence="14">
    <location>
        <begin position="212"/>
        <end position="219"/>
    </location>
</feature>
<dbReference type="STRING" id="1548208.AXK12_05345"/>
<feature type="domain" description="CR-type" evidence="17">
    <location>
        <begin position="160"/>
        <end position="238"/>
    </location>
</feature>
<evidence type="ECO:0000313" key="19">
    <source>
        <dbReference type="Proteomes" id="UP000071392"/>
    </source>
</evidence>
<feature type="binding site" evidence="14">
    <location>
        <position position="176"/>
    </location>
    <ligand>
        <name>Zn(2+)</name>
        <dbReference type="ChEBI" id="CHEBI:29105"/>
        <label>1</label>
    </ligand>
</feature>
<proteinExistence type="inferred from homology"/>
<comment type="subcellular location">
    <subcellularLocation>
        <location evidence="1 14">Cytoplasm</location>
    </subcellularLocation>
</comment>
<dbReference type="HAMAP" id="MF_01152">
    <property type="entry name" value="DnaJ"/>
    <property type="match status" value="1"/>
</dbReference>
<comment type="domain">
    <text evidence="14">The J domain is necessary and sufficient to stimulate DnaK ATPase activity. Zinc center 1 plays an important role in the autonomous, DnaK-independent chaperone activity of DnaJ. Zinc center 2 is essential for interaction with DnaK and for DnaJ activity.</text>
</comment>
<evidence type="ECO:0000259" key="16">
    <source>
        <dbReference type="PROSITE" id="PS50076"/>
    </source>
</evidence>
<dbReference type="PROSITE" id="PS51188">
    <property type="entry name" value="ZF_CR"/>
    <property type="match status" value="1"/>
</dbReference>
<keyword evidence="10 14" id="KW-0143">Chaperone</keyword>
<dbReference type="Gene3D" id="2.60.260.20">
    <property type="entry name" value="Urease metallochaperone UreE, N-terminal domain"/>
    <property type="match status" value="2"/>
</dbReference>
<evidence type="ECO:0000256" key="15">
    <source>
        <dbReference type="PROSITE-ProRule" id="PRU00546"/>
    </source>
</evidence>
<evidence type="ECO:0000256" key="1">
    <source>
        <dbReference type="ARBA" id="ARBA00004496"/>
    </source>
</evidence>
<dbReference type="Proteomes" id="UP000071392">
    <property type="component" value="Unassembled WGS sequence"/>
</dbReference>
<comment type="subunit">
    <text evidence="2 14">Homodimer.</text>
</comment>
<feature type="repeat" description="CXXCXGXG motif" evidence="14">
    <location>
        <begin position="190"/>
        <end position="197"/>
    </location>
</feature>
<dbReference type="AlphaFoldDB" id="A0A139SLG7"/>
<dbReference type="GO" id="GO:0005737">
    <property type="term" value="C:cytoplasm"/>
    <property type="evidence" value="ECO:0007669"/>
    <property type="project" value="UniProtKB-SubCell"/>
</dbReference>
<dbReference type="FunFam" id="1.10.287.110:FF:000034">
    <property type="entry name" value="Chaperone protein DnaJ"/>
    <property type="match status" value="1"/>
</dbReference>
<dbReference type="SUPFAM" id="SSF46565">
    <property type="entry name" value="Chaperone J-domain"/>
    <property type="match status" value="1"/>
</dbReference>
<keyword evidence="6 14" id="KW-0677">Repeat</keyword>
<feature type="binding site" evidence="14">
    <location>
        <position position="215"/>
    </location>
    <ligand>
        <name>Zn(2+)</name>
        <dbReference type="ChEBI" id="CHEBI:29105"/>
        <label>2</label>
    </ligand>
</feature>
<feature type="binding site" evidence="14">
    <location>
        <position position="173"/>
    </location>
    <ligand>
        <name>Zn(2+)</name>
        <dbReference type="ChEBI" id="CHEBI:29105"/>
        <label>1</label>
    </ligand>
</feature>
<dbReference type="OrthoDB" id="9779889at2"/>
<dbReference type="GO" id="GO:0042026">
    <property type="term" value="P:protein refolding"/>
    <property type="evidence" value="ECO:0007669"/>
    <property type="project" value="TreeGrafter"/>
</dbReference>
<keyword evidence="7 14" id="KW-0863">Zinc-finger</keyword>
<dbReference type="GO" id="GO:0051082">
    <property type="term" value="F:unfolded protein binding"/>
    <property type="evidence" value="ECO:0007669"/>
    <property type="project" value="UniProtKB-UniRule"/>
</dbReference>
<dbReference type="Gene3D" id="2.10.230.10">
    <property type="entry name" value="Heat shock protein DnaJ, cysteine-rich domain"/>
    <property type="match status" value="1"/>
</dbReference>
<accession>A0A139SLG7</accession>
<dbReference type="CDD" id="cd10747">
    <property type="entry name" value="DnaJ_C"/>
    <property type="match status" value="1"/>
</dbReference>
<evidence type="ECO:0000256" key="11">
    <source>
        <dbReference type="ARBA" id="ARBA00053423"/>
    </source>
</evidence>
<dbReference type="InterPro" id="IPR036410">
    <property type="entry name" value="HSP_DnaJ_Cys-rich_dom_sf"/>
</dbReference>
<dbReference type="SMART" id="SM00271">
    <property type="entry name" value="DnaJ"/>
    <property type="match status" value="1"/>
</dbReference>
<evidence type="ECO:0000259" key="17">
    <source>
        <dbReference type="PROSITE" id="PS51188"/>
    </source>
</evidence>
<dbReference type="RefSeq" id="WP_068711997.1">
    <property type="nucleotide sequence ID" value="NZ_LSZP01000042.1"/>
</dbReference>
<dbReference type="GO" id="GO:0009408">
    <property type="term" value="P:response to heat"/>
    <property type="evidence" value="ECO:0007669"/>
    <property type="project" value="InterPro"/>
</dbReference>
<dbReference type="Pfam" id="PF00684">
    <property type="entry name" value="DnaJ_CXXCXGXG"/>
    <property type="match status" value="1"/>
</dbReference>
<evidence type="ECO:0000256" key="14">
    <source>
        <dbReference type="HAMAP-Rule" id="MF_01152"/>
    </source>
</evidence>
<feature type="zinc finger region" description="CR-type" evidence="15">
    <location>
        <begin position="160"/>
        <end position="238"/>
    </location>
</feature>
<evidence type="ECO:0000256" key="13">
    <source>
        <dbReference type="ARBA" id="ARBA00067609"/>
    </source>
</evidence>
<evidence type="ECO:0000256" key="9">
    <source>
        <dbReference type="ARBA" id="ARBA00023016"/>
    </source>
</evidence>
<dbReference type="PROSITE" id="PS00636">
    <property type="entry name" value="DNAJ_1"/>
    <property type="match status" value="1"/>
</dbReference>
<dbReference type="GO" id="GO:0005524">
    <property type="term" value="F:ATP binding"/>
    <property type="evidence" value="ECO:0007669"/>
    <property type="project" value="InterPro"/>
</dbReference>
<dbReference type="SUPFAM" id="SSF57938">
    <property type="entry name" value="DnaJ/Hsp40 cysteine-rich domain"/>
    <property type="match status" value="1"/>
</dbReference>
<evidence type="ECO:0000313" key="18">
    <source>
        <dbReference type="EMBL" id="KXU35395.1"/>
    </source>
</evidence>
<dbReference type="Gene3D" id="1.10.287.110">
    <property type="entry name" value="DnaJ domain"/>
    <property type="match status" value="1"/>
</dbReference>
<dbReference type="NCBIfam" id="TIGR02349">
    <property type="entry name" value="DnaJ_bact"/>
    <property type="match status" value="1"/>
</dbReference>
<dbReference type="FunFam" id="2.60.260.20:FF:000004">
    <property type="entry name" value="Molecular chaperone DnaJ"/>
    <property type="match status" value="1"/>
</dbReference>
<dbReference type="PROSITE" id="PS50076">
    <property type="entry name" value="DNAJ_2"/>
    <property type="match status" value="1"/>
</dbReference>
<comment type="similarity">
    <text evidence="12 14">Belongs to the DnaJ family.</text>
</comment>
<keyword evidence="4 14" id="KW-0235">DNA replication</keyword>
<dbReference type="PANTHER" id="PTHR43096:SF48">
    <property type="entry name" value="CHAPERONE PROTEIN DNAJ"/>
    <property type="match status" value="1"/>
</dbReference>
<keyword evidence="3 14" id="KW-0963">Cytoplasm</keyword>
<dbReference type="Pfam" id="PF01556">
    <property type="entry name" value="DnaJ_C"/>
    <property type="match status" value="1"/>
</dbReference>
<feature type="domain" description="J" evidence="16">
    <location>
        <begin position="6"/>
        <end position="71"/>
    </location>
</feature>
<reference evidence="18 19" key="1">
    <citation type="submission" date="2016-02" db="EMBL/GenBank/DDBJ databases">
        <authorList>
            <person name="Wen L."/>
            <person name="He K."/>
            <person name="Yang H."/>
        </authorList>
    </citation>
    <scope>NUCLEOTIDE SEQUENCE [LARGE SCALE GENOMIC DNA]</scope>
    <source>
        <strain evidence="18 19">CV41</strain>
    </source>
</reference>
<dbReference type="GO" id="GO:0031072">
    <property type="term" value="F:heat shock protein binding"/>
    <property type="evidence" value="ECO:0007669"/>
    <property type="project" value="InterPro"/>
</dbReference>
<comment type="function">
    <text evidence="11 14">Participates actively in the response to hyperosmotic and heat shock by preventing the aggregation of stress-denatured proteins and by disaggregating proteins, also in an autonomous, DnaK-independent fashion. Unfolded proteins bind initially to DnaJ; upon interaction with the DnaJ-bound protein, DnaK hydrolyzes its bound ATP, resulting in the formation of a stable complex. GrpE releases ADP from DnaK; ATP binding to DnaK triggers the release of the substrate protein, thus completing the reaction cycle. Several rounds of ATP-dependent interactions between DnaJ, DnaK and GrpE are required for fully efficient folding. Also involved, together with DnaK and GrpE, in the DNA replication of plasmids through activation of initiation proteins.</text>
</comment>
<dbReference type="InterPro" id="IPR036869">
    <property type="entry name" value="J_dom_sf"/>
</dbReference>
<comment type="caution">
    <text evidence="18">The sequence shown here is derived from an EMBL/GenBank/DDBJ whole genome shotgun (WGS) entry which is preliminary data.</text>
</comment>
<feature type="repeat" description="CXXCXGXG motif" evidence="14">
    <location>
        <begin position="226"/>
        <end position="233"/>
    </location>
</feature>
<dbReference type="InterPro" id="IPR002939">
    <property type="entry name" value="DnaJ_C"/>
</dbReference>
<gene>
    <name evidence="14" type="primary">dnaJ</name>
    <name evidence="18" type="ORF">AXK12_05345</name>
</gene>
<feature type="binding site" evidence="14">
    <location>
        <position position="226"/>
    </location>
    <ligand>
        <name>Zn(2+)</name>
        <dbReference type="ChEBI" id="CHEBI:29105"/>
        <label>1</label>
    </ligand>
</feature>
<keyword evidence="5 14" id="KW-0479">Metal-binding</keyword>